<evidence type="ECO:0000313" key="6">
    <source>
        <dbReference type="EMBL" id="GEU80126.1"/>
    </source>
</evidence>
<proteinExistence type="predicted"/>
<dbReference type="Gene3D" id="3.30.420.10">
    <property type="entry name" value="Ribonuclease H-like superfamily/Ribonuclease H"/>
    <property type="match status" value="1"/>
</dbReference>
<reference evidence="6" key="1">
    <citation type="journal article" date="2019" name="Sci. Rep.">
        <title>Draft genome of Tanacetum cinerariifolium, the natural source of mosquito coil.</title>
        <authorList>
            <person name="Yamashiro T."/>
            <person name="Shiraishi A."/>
            <person name="Satake H."/>
            <person name="Nakayama K."/>
        </authorList>
    </citation>
    <scope>NUCLEOTIDE SEQUENCE</scope>
</reference>
<name>A0A6L2N1N8_TANCI</name>
<feature type="domain" description="Reverse transcriptase Ty1/copia-type" evidence="4">
    <location>
        <begin position="756"/>
        <end position="913"/>
    </location>
</feature>
<keyword evidence="2" id="KW-0378">Hydrolase</keyword>
<evidence type="ECO:0000256" key="2">
    <source>
        <dbReference type="ARBA" id="ARBA00022801"/>
    </source>
</evidence>
<dbReference type="InterPro" id="IPR036397">
    <property type="entry name" value="RNaseH_sf"/>
</dbReference>
<dbReference type="Pfam" id="PF13976">
    <property type="entry name" value="gag_pre-integrs"/>
    <property type="match status" value="1"/>
</dbReference>
<dbReference type="PANTHER" id="PTHR42648:SF18">
    <property type="entry name" value="RETROTRANSPOSON, UNCLASSIFIED-LIKE PROTEIN"/>
    <property type="match status" value="1"/>
</dbReference>
<organism evidence="6">
    <name type="scientific">Tanacetum cinerariifolium</name>
    <name type="common">Dalmatian daisy</name>
    <name type="synonym">Chrysanthemum cinerariifolium</name>
    <dbReference type="NCBI Taxonomy" id="118510"/>
    <lineage>
        <taxon>Eukaryota</taxon>
        <taxon>Viridiplantae</taxon>
        <taxon>Streptophyta</taxon>
        <taxon>Embryophyta</taxon>
        <taxon>Tracheophyta</taxon>
        <taxon>Spermatophyta</taxon>
        <taxon>Magnoliopsida</taxon>
        <taxon>eudicotyledons</taxon>
        <taxon>Gunneridae</taxon>
        <taxon>Pentapetalae</taxon>
        <taxon>asterids</taxon>
        <taxon>campanulids</taxon>
        <taxon>Asterales</taxon>
        <taxon>Asteraceae</taxon>
        <taxon>Asteroideae</taxon>
        <taxon>Anthemideae</taxon>
        <taxon>Anthemidinae</taxon>
        <taxon>Tanacetum</taxon>
    </lineage>
</organism>
<feature type="compositionally biased region" description="Polar residues" evidence="3">
    <location>
        <begin position="642"/>
        <end position="668"/>
    </location>
</feature>
<dbReference type="InterPro" id="IPR012337">
    <property type="entry name" value="RNaseH-like_sf"/>
</dbReference>
<keyword evidence="1" id="KW-0479">Metal-binding</keyword>
<dbReference type="InterPro" id="IPR025724">
    <property type="entry name" value="GAG-pre-integrase_dom"/>
</dbReference>
<dbReference type="PANTHER" id="PTHR42648">
    <property type="entry name" value="TRANSPOSASE, PUTATIVE-RELATED"/>
    <property type="match status" value="1"/>
</dbReference>
<dbReference type="GO" id="GO:0046872">
    <property type="term" value="F:metal ion binding"/>
    <property type="evidence" value="ECO:0007669"/>
    <property type="project" value="UniProtKB-KW"/>
</dbReference>
<feature type="region of interest" description="Disordered" evidence="3">
    <location>
        <begin position="641"/>
        <end position="668"/>
    </location>
</feature>
<accession>A0A6L2N1N8</accession>
<feature type="domain" description="GAG-pre-integrase" evidence="5">
    <location>
        <begin position="410"/>
        <end position="482"/>
    </location>
</feature>
<evidence type="ECO:0000259" key="4">
    <source>
        <dbReference type="Pfam" id="PF07727"/>
    </source>
</evidence>
<protein>
    <submittedName>
        <fullName evidence="6">Retrovirus-related Pol polyprotein from transposon TNT 1-94</fullName>
    </submittedName>
</protein>
<dbReference type="SUPFAM" id="SSF53098">
    <property type="entry name" value="Ribonuclease H-like"/>
    <property type="match status" value="2"/>
</dbReference>
<dbReference type="GO" id="GO:0016787">
    <property type="term" value="F:hydrolase activity"/>
    <property type="evidence" value="ECO:0007669"/>
    <property type="project" value="UniProtKB-KW"/>
</dbReference>
<evidence type="ECO:0000256" key="1">
    <source>
        <dbReference type="ARBA" id="ARBA00022723"/>
    </source>
</evidence>
<dbReference type="InterPro" id="IPR013103">
    <property type="entry name" value="RVT_2"/>
</dbReference>
<dbReference type="GO" id="GO:0003676">
    <property type="term" value="F:nucleic acid binding"/>
    <property type="evidence" value="ECO:0007669"/>
    <property type="project" value="InterPro"/>
</dbReference>
<evidence type="ECO:0000256" key="3">
    <source>
        <dbReference type="SAM" id="MobiDB-lite"/>
    </source>
</evidence>
<comment type="caution">
    <text evidence="6">The sequence shown here is derived from an EMBL/GenBank/DDBJ whole genome shotgun (WGS) entry which is preliminary data.</text>
</comment>
<dbReference type="InterPro" id="IPR039537">
    <property type="entry name" value="Retrotran_Ty1/copia-like"/>
</dbReference>
<dbReference type="Pfam" id="PF07727">
    <property type="entry name" value="RVT_2"/>
    <property type="match status" value="1"/>
</dbReference>
<dbReference type="AlphaFoldDB" id="A0A6L2N1N8"/>
<sequence>MVERVHWMREAHTSKVAGHFGVTKTLQNLQRSKPANRKVGLYTPLPVPSRPWEIISMDFLRGLPKTRKGNDYLMDTKLKRSTAFHPQTDGQTEVVNRTVAHLLRGKSPSEVCLGFLPQTSFDFEFTTILCWHLQMKLERLEKHKGLSIISESYIIRLKNNCAVHNRSTKNAMIVTELKEIFKKIAYRVAVLDKPILPPYNSFHFYVYQQTVSFYFELCEDFLSDVLLSLLWLVDFCQEPQLCFHQEDMITTTTEVPTRKLIALETKTPKPVVTLVYLRKPRKSKTTDLVRKSKVIRSVSANKKEPSKSWGSTVSNIPSSSLNEYSSPISSTNLGVVKFRNNHVEKIMGYRDYQIRNVTISRVYYVEGVGHNLFFVGQFCDSNLKVAFCQHTCYIRNLEGVDLLTGSRGNNLYTLSLGDMMASSLIYLLSKASKTKSWLWHQCLSYLNFGAINHLARHGLVRDLPRLKFEKDHLCSACAMAKSKKKPHKPKYEDTNQEKLYLLHIDLCGPMRVTSVNGKKYILVIVDDYSRFTWQNGVTERRNRSLIEVACTMLTYEKARLFLWAESVATFRTRTSRNDSCNNQFKTRAKPSFFNTFFTTFKNLLGSFALTTFDKLLTPPPNFDHLAPEVIALIAEVVAPEPTASTGSPSSTIVDQDAPSPSNSQTTPKTQTLVISNYVEEDSHDLNVAYMHNNSFFGSSPNMRQMHTPFELVGRWTKDHPIKNAIGDPSCSVSTRKQLQTDAMWYFFDDFLTLVEPKNFKQAMTEPSWINAMQEEIHEFERLENKARLVAQGFKQEEGIDFEESFAPVARIEVIRIFIANAAHKNMMILQIDVKMAFLNGELKEEVYVSQPEGFVDQDNPSHVYKLRKAFYCIKQAPCALYDTLSRFLISQHFSKGAVDLTRFTRKAGKDILLEQVENEIVELYFVRTEYQLADIFTKPLPRESFNFLIKKLGIKSMSPDTLKRPIEEMDE</sequence>
<dbReference type="EMBL" id="BKCJ010008015">
    <property type="protein sequence ID" value="GEU80126.1"/>
    <property type="molecule type" value="Genomic_DNA"/>
</dbReference>
<evidence type="ECO:0000259" key="5">
    <source>
        <dbReference type="Pfam" id="PF13976"/>
    </source>
</evidence>
<gene>
    <name evidence="6" type="ORF">Tci_052104</name>
</gene>